<evidence type="ECO:0000313" key="1">
    <source>
        <dbReference type="EMBL" id="CAD8217169.1"/>
    </source>
</evidence>
<dbReference type="SUPFAM" id="SSF53474">
    <property type="entry name" value="alpha/beta-Hydrolases"/>
    <property type="match status" value="1"/>
</dbReference>
<proteinExistence type="predicted"/>
<gene>
    <name evidence="1" type="ORF">PPRO1472_LOCUS609</name>
    <name evidence="2" type="ORF">PPROV_000834600</name>
</gene>
<evidence type="ECO:0008006" key="4">
    <source>
        <dbReference type="Google" id="ProtNLM"/>
    </source>
</evidence>
<accession>A0A6U0GDP4</accession>
<name>A0A6U0GDP4_9CHLO</name>
<dbReference type="OrthoDB" id="10260961at2759"/>
<dbReference type="AlphaFoldDB" id="A0A6U0GDP4"/>
<reference evidence="2" key="1">
    <citation type="submission" date="2020-10" db="EMBL/GenBank/DDBJ databases">
        <title>Unveiling of a novel bifunctional photoreceptor, Dualchrome1, isolated from a cosmopolitan green alga.</title>
        <authorList>
            <person name="Suzuki S."/>
            <person name="Kawachi M."/>
        </authorList>
    </citation>
    <scope>NUCLEOTIDE SEQUENCE</scope>
    <source>
        <strain evidence="2">NIES 2893</strain>
    </source>
</reference>
<dbReference type="PANTHER" id="PTHR42103">
    <property type="entry name" value="ALPHA/BETA-HYDROLASES SUPERFAMILY PROTEIN"/>
    <property type="match status" value="1"/>
</dbReference>
<organism evidence="1">
    <name type="scientific">Pycnococcus provasolii</name>
    <dbReference type="NCBI Taxonomy" id="41880"/>
    <lineage>
        <taxon>Eukaryota</taxon>
        <taxon>Viridiplantae</taxon>
        <taxon>Chlorophyta</taxon>
        <taxon>Pseudoscourfieldiophyceae</taxon>
        <taxon>Pseudoscourfieldiales</taxon>
        <taxon>Pycnococcaceae</taxon>
        <taxon>Pycnococcus</taxon>
    </lineage>
</organism>
<evidence type="ECO:0000313" key="2">
    <source>
        <dbReference type="EMBL" id="GHP09611.1"/>
    </source>
</evidence>
<dbReference type="PANTHER" id="PTHR42103:SF2">
    <property type="entry name" value="AB HYDROLASE-1 DOMAIN-CONTAINING PROTEIN"/>
    <property type="match status" value="1"/>
</dbReference>
<dbReference type="Gene3D" id="3.40.50.1820">
    <property type="entry name" value="alpha/beta hydrolase"/>
    <property type="match status" value="1"/>
</dbReference>
<reference evidence="1" key="2">
    <citation type="submission" date="2021-01" db="EMBL/GenBank/DDBJ databases">
        <authorList>
            <person name="Corre E."/>
            <person name="Pelletier E."/>
            <person name="Niang G."/>
            <person name="Scheremetjew M."/>
            <person name="Finn R."/>
            <person name="Kale V."/>
            <person name="Holt S."/>
            <person name="Cochrane G."/>
            <person name="Meng A."/>
            <person name="Brown T."/>
            <person name="Cohen L."/>
        </authorList>
    </citation>
    <scope>NUCLEOTIDE SEQUENCE</scope>
    <source>
        <strain evidence="1">RCC251</strain>
    </source>
</reference>
<dbReference type="EMBL" id="HBDW01000920">
    <property type="protein sequence ID" value="CAD8217169.1"/>
    <property type="molecule type" value="Transcribed_RNA"/>
</dbReference>
<dbReference type="EMBL" id="BNJQ01000025">
    <property type="protein sequence ID" value="GHP09611.1"/>
    <property type="molecule type" value="Genomic_DNA"/>
</dbReference>
<keyword evidence="3" id="KW-1185">Reference proteome</keyword>
<sequence>MSSTIHAFTGNNRNHVRKFAGLVTSVRPSPLFSLGSSSSPSLEVAVYSSVDISRESFGERSSTSPRVDTGVCGLLVLHPHPWLGGSANDVTVAGIVTAAVQSNRFQAVATYQQRGVGRSKGRSSLVGCGADMNDVARVLASLCKTTQTNDKIVWDDCDEEVSLPRRWHVVGYSWGACHVAGSVNAMLASVERASILSITLLGFPMLSGSSCALFAPIARTIRFLEQAVKTSASEQIPLFVFTAEHDEFTNAELMHKAIRAFPGGEAHAVTQVLPGLGHFNSPRTAHEIGMLIVERITSTL</sequence>
<evidence type="ECO:0000313" key="3">
    <source>
        <dbReference type="Proteomes" id="UP000660262"/>
    </source>
</evidence>
<dbReference type="InterPro" id="IPR029058">
    <property type="entry name" value="AB_hydrolase_fold"/>
</dbReference>
<dbReference type="Proteomes" id="UP000660262">
    <property type="component" value="Unassembled WGS sequence"/>
</dbReference>
<protein>
    <recommendedName>
        <fullName evidence="4">AB hydrolase-1 domain-containing protein</fullName>
    </recommendedName>
</protein>